<protein>
    <recommendedName>
        <fullName evidence="3">PRTRC system protein B</fullName>
    </recommendedName>
</protein>
<dbReference type="EMBL" id="MT143694">
    <property type="protein sequence ID" value="QJB00461.1"/>
    <property type="molecule type" value="Genomic_DNA"/>
</dbReference>
<proteinExistence type="predicted"/>
<sequence>MITKAKNSKRTLQWAIPEELGIPPDTLRLRLDFFHQAVEMTLFEGDAVESRMVSALDVAIVLAGELRFSSGLLPENTLWWQNTSAGPVWAVYEPPKVRKVAILLKVGEPPERLAIPLPGFIFLCSPGKAPWVYGVRKKPTREDDNVYKAPLLNIFGNGRSCGGDNEYPQRVNDTIENFFISFFSRDGEVSGRSQKFPNDVQRLWSYLNGKKHFPMNDMVKHGTVTDLIMMGAAE</sequence>
<dbReference type="EMBL" id="MT143830">
    <property type="protein sequence ID" value="QJB03210.1"/>
    <property type="molecule type" value="Genomic_DNA"/>
</dbReference>
<dbReference type="InterPro" id="IPR032787">
    <property type="entry name" value="Prok-E2_D"/>
</dbReference>
<reference evidence="1" key="1">
    <citation type="submission" date="2020-03" db="EMBL/GenBank/DDBJ databases">
        <title>The deep terrestrial virosphere.</title>
        <authorList>
            <person name="Holmfeldt K."/>
            <person name="Nilsson E."/>
            <person name="Simone D."/>
            <person name="Lopez-Fernandez M."/>
            <person name="Wu X."/>
            <person name="de Brujin I."/>
            <person name="Lundin D."/>
            <person name="Andersson A."/>
            <person name="Bertilsson S."/>
            <person name="Dopson M."/>
        </authorList>
    </citation>
    <scope>NUCLEOTIDE SEQUENCE</scope>
    <source>
        <strain evidence="1">MM171A00439</strain>
        <strain evidence="2">MM171B00856</strain>
    </source>
</reference>
<evidence type="ECO:0000313" key="1">
    <source>
        <dbReference type="EMBL" id="QJB00461.1"/>
    </source>
</evidence>
<organism evidence="1">
    <name type="scientific">viral metagenome</name>
    <dbReference type="NCBI Taxonomy" id="1070528"/>
    <lineage>
        <taxon>unclassified sequences</taxon>
        <taxon>metagenomes</taxon>
        <taxon>organismal metagenomes</taxon>
    </lineage>
</organism>
<accession>A0A6M3LYQ0</accession>
<evidence type="ECO:0008006" key="3">
    <source>
        <dbReference type="Google" id="ProtNLM"/>
    </source>
</evidence>
<name>A0A6M3LYQ0_9ZZZZ</name>
<evidence type="ECO:0000313" key="2">
    <source>
        <dbReference type="EMBL" id="QJB03210.1"/>
    </source>
</evidence>
<gene>
    <name evidence="1" type="ORF">MM171A00439_0013</name>
    <name evidence="2" type="ORF">MM171B00856_0023</name>
</gene>
<dbReference type="Pfam" id="PF14460">
    <property type="entry name" value="Prok-E2_D"/>
    <property type="match status" value="1"/>
</dbReference>
<dbReference type="AlphaFoldDB" id="A0A6M3LYQ0"/>